<dbReference type="PANTHER" id="PTHR33375">
    <property type="entry name" value="CHROMOSOME-PARTITIONING PROTEIN PARB-RELATED"/>
    <property type="match status" value="1"/>
</dbReference>
<keyword evidence="2" id="KW-0159">Chromosome partition</keyword>
<dbReference type="GO" id="GO:0003677">
    <property type="term" value="F:DNA binding"/>
    <property type="evidence" value="ECO:0007669"/>
    <property type="project" value="UniProtKB-KW"/>
</dbReference>
<dbReference type="InterPro" id="IPR003115">
    <property type="entry name" value="ParB_N"/>
</dbReference>
<dbReference type="InterPro" id="IPR041468">
    <property type="entry name" value="HTH_ParB/Spo0J"/>
</dbReference>
<dbReference type="RefSeq" id="WP_139077853.1">
    <property type="nucleotide sequence ID" value="NZ_VDFU01000019.1"/>
</dbReference>
<feature type="region of interest" description="Disordered" evidence="5">
    <location>
        <begin position="23"/>
        <end position="59"/>
    </location>
</feature>
<dbReference type="Pfam" id="PF17762">
    <property type="entry name" value="HTH_ParB"/>
    <property type="match status" value="1"/>
</dbReference>
<keyword evidence="3" id="KW-0238">DNA-binding</keyword>
<dbReference type="Pfam" id="PF23552">
    <property type="entry name" value="ParB_C"/>
    <property type="match status" value="1"/>
</dbReference>
<feature type="domain" description="ParB-like N-terminal" evidence="6">
    <location>
        <begin position="42"/>
        <end position="134"/>
    </location>
</feature>
<dbReference type="InterPro" id="IPR050336">
    <property type="entry name" value="Chromosome_partition/occlusion"/>
</dbReference>
<dbReference type="Gene3D" id="3.90.1530.30">
    <property type="match status" value="1"/>
</dbReference>
<dbReference type="OrthoDB" id="9802051at2"/>
<dbReference type="GO" id="GO:0007059">
    <property type="term" value="P:chromosome segregation"/>
    <property type="evidence" value="ECO:0007669"/>
    <property type="project" value="UniProtKB-KW"/>
</dbReference>
<dbReference type="SMART" id="SM00470">
    <property type="entry name" value="ParB"/>
    <property type="match status" value="1"/>
</dbReference>
<protein>
    <submittedName>
        <fullName evidence="7">ParB/RepB/Spo0J family partition protein</fullName>
    </submittedName>
</protein>
<name>A0A5C4MTZ7_9RHOB</name>
<dbReference type="InterPro" id="IPR036086">
    <property type="entry name" value="ParB/Sulfiredoxin_sf"/>
</dbReference>
<dbReference type="GO" id="GO:0045881">
    <property type="term" value="P:positive regulation of sporulation resulting in formation of a cellular spore"/>
    <property type="evidence" value="ECO:0007669"/>
    <property type="project" value="TreeGrafter"/>
</dbReference>
<evidence type="ECO:0000259" key="6">
    <source>
        <dbReference type="SMART" id="SM00470"/>
    </source>
</evidence>
<dbReference type="FunFam" id="1.10.10.2830:FF:000001">
    <property type="entry name" value="Chromosome partitioning protein ParB"/>
    <property type="match status" value="1"/>
</dbReference>
<dbReference type="AlphaFoldDB" id="A0A5C4MTZ7"/>
<evidence type="ECO:0000256" key="1">
    <source>
        <dbReference type="ARBA" id="ARBA00006295"/>
    </source>
</evidence>
<dbReference type="Pfam" id="PF02195">
    <property type="entry name" value="ParB_N"/>
    <property type="match status" value="1"/>
</dbReference>
<dbReference type="CDD" id="cd16393">
    <property type="entry name" value="SPO0J_N"/>
    <property type="match status" value="1"/>
</dbReference>
<dbReference type="NCBIfam" id="TIGR00180">
    <property type="entry name" value="parB_part"/>
    <property type="match status" value="1"/>
</dbReference>
<proteinExistence type="inferred from homology"/>
<comment type="function">
    <text evidence="4">Involved in chromosome partition. Localize to both poles of the predivisional cell following completion of DNA replication. Binds to the DNA origin of replication.</text>
</comment>
<sequence>MAEKPLVKRGLGRGLSALMADLGTDLAKEAAPPPEPPRSPDRMMPIEALRPNPDQPRRTFEPDALEELAASLRTKGVIQPLIVRPDPKEPSAWQIVAGERRWRAAQKAGLSELPVIVRNYDDAELLEIAIIENIQRDDLNPIDEGAAYRSLIDRFGHSQEQVASALGKSRSHVANQMRLLQLPKEVQQMVSDRAISAGHARPLIGHPRALDLARRIAEKGLSARDAERIAKQPEGDAKRSARNGKDADTRAMEGELSAALGLAVRIDQVGKGQGGRLTLTYKTLDQLDEVIRRLSAG</sequence>
<comment type="similarity">
    <text evidence="1">Belongs to the ParB family.</text>
</comment>
<gene>
    <name evidence="7" type="ORF">FHG66_14880</name>
</gene>
<keyword evidence="8" id="KW-1185">Reference proteome</keyword>
<evidence type="ECO:0000256" key="3">
    <source>
        <dbReference type="ARBA" id="ARBA00023125"/>
    </source>
</evidence>
<dbReference type="Gene3D" id="1.10.10.2830">
    <property type="match status" value="1"/>
</dbReference>
<dbReference type="FunFam" id="3.90.1530.30:FF:000001">
    <property type="entry name" value="Chromosome partitioning protein ParB"/>
    <property type="match status" value="1"/>
</dbReference>
<dbReference type="SUPFAM" id="SSF110849">
    <property type="entry name" value="ParB/Sulfiredoxin"/>
    <property type="match status" value="1"/>
</dbReference>
<dbReference type="EMBL" id="VDFU01000019">
    <property type="protein sequence ID" value="TNC48156.1"/>
    <property type="molecule type" value="Genomic_DNA"/>
</dbReference>
<reference evidence="7 8" key="1">
    <citation type="submission" date="2019-06" db="EMBL/GenBank/DDBJ databases">
        <title>YIM 131921 draft genome.</title>
        <authorList>
            <person name="Jiang L."/>
        </authorList>
    </citation>
    <scope>NUCLEOTIDE SEQUENCE [LARGE SCALE GENOMIC DNA]</scope>
    <source>
        <strain evidence="7 8">YIM 131921</strain>
    </source>
</reference>
<accession>A0A5C4MTZ7</accession>
<dbReference type="PANTHER" id="PTHR33375:SF1">
    <property type="entry name" value="CHROMOSOME-PARTITIONING PROTEIN PARB-RELATED"/>
    <property type="match status" value="1"/>
</dbReference>
<feature type="region of interest" description="Disordered" evidence="5">
    <location>
        <begin position="223"/>
        <end position="250"/>
    </location>
</feature>
<dbReference type="InterPro" id="IPR004437">
    <property type="entry name" value="ParB/RepB/Spo0J"/>
</dbReference>
<dbReference type="InterPro" id="IPR057240">
    <property type="entry name" value="ParB_dimer_C"/>
</dbReference>
<evidence type="ECO:0000256" key="4">
    <source>
        <dbReference type="ARBA" id="ARBA00025472"/>
    </source>
</evidence>
<evidence type="ECO:0000256" key="2">
    <source>
        <dbReference type="ARBA" id="ARBA00022829"/>
    </source>
</evidence>
<dbReference type="GO" id="GO:0005694">
    <property type="term" value="C:chromosome"/>
    <property type="evidence" value="ECO:0007669"/>
    <property type="project" value="TreeGrafter"/>
</dbReference>
<dbReference type="Proteomes" id="UP000305887">
    <property type="component" value="Unassembled WGS sequence"/>
</dbReference>
<organism evidence="7 8">
    <name type="scientific">Rubellimicrobium rubrum</name>
    <dbReference type="NCBI Taxonomy" id="2585369"/>
    <lineage>
        <taxon>Bacteria</taxon>
        <taxon>Pseudomonadati</taxon>
        <taxon>Pseudomonadota</taxon>
        <taxon>Alphaproteobacteria</taxon>
        <taxon>Rhodobacterales</taxon>
        <taxon>Roseobacteraceae</taxon>
        <taxon>Rubellimicrobium</taxon>
    </lineage>
</organism>
<evidence type="ECO:0000256" key="5">
    <source>
        <dbReference type="SAM" id="MobiDB-lite"/>
    </source>
</evidence>
<evidence type="ECO:0000313" key="7">
    <source>
        <dbReference type="EMBL" id="TNC48156.1"/>
    </source>
</evidence>
<evidence type="ECO:0000313" key="8">
    <source>
        <dbReference type="Proteomes" id="UP000305887"/>
    </source>
</evidence>
<comment type="caution">
    <text evidence="7">The sequence shown here is derived from an EMBL/GenBank/DDBJ whole genome shotgun (WGS) entry which is preliminary data.</text>
</comment>